<keyword evidence="7 8" id="KW-0472">Membrane</keyword>
<evidence type="ECO:0000313" key="11">
    <source>
        <dbReference type="EMBL" id="BBB14950.1"/>
    </source>
</evidence>
<dbReference type="GO" id="GO:0044874">
    <property type="term" value="P:lipoprotein localization to outer membrane"/>
    <property type="evidence" value="ECO:0007669"/>
    <property type="project" value="TreeGrafter"/>
</dbReference>
<evidence type="ECO:0000256" key="5">
    <source>
        <dbReference type="ARBA" id="ARBA00022692"/>
    </source>
</evidence>
<dbReference type="KEGG" id="rvi:RVIR1_04370"/>
<dbReference type="RefSeq" id="WP_126322456.1">
    <property type="nucleotide sequence ID" value="NZ_AP018005.1"/>
</dbReference>
<dbReference type="GO" id="GO:0098797">
    <property type="term" value="C:plasma membrane protein complex"/>
    <property type="evidence" value="ECO:0007669"/>
    <property type="project" value="TreeGrafter"/>
</dbReference>
<feature type="domain" description="MacB-like periplasmic core" evidence="10">
    <location>
        <begin position="27"/>
        <end position="240"/>
    </location>
</feature>
<dbReference type="EMBL" id="AP018005">
    <property type="protein sequence ID" value="BBB14950.1"/>
    <property type="molecule type" value="Genomic_DNA"/>
</dbReference>
<dbReference type="Pfam" id="PF12704">
    <property type="entry name" value="MacB_PCD"/>
    <property type="match status" value="1"/>
</dbReference>
<name>A0A2Z5UVG6_9COXI</name>
<dbReference type="InterPro" id="IPR025857">
    <property type="entry name" value="MacB_PCD"/>
</dbReference>
<comment type="subcellular location">
    <subcellularLocation>
        <location evidence="1">Cell membrane</location>
        <topology evidence="1">Multi-pass membrane protein</topology>
    </subcellularLocation>
</comment>
<proteinExistence type="inferred from homology"/>
<evidence type="ECO:0000256" key="7">
    <source>
        <dbReference type="ARBA" id="ARBA00023136"/>
    </source>
</evidence>
<keyword evidence="5 8" id="KW-0812">Transmembrane</keyword>
<feature type="transmembrane region" description="Helical" evidence="8">
    <location>
        <begin position="21"/>
        <end position="48"/>
    </location>
</feature>
<gene>
    <name evidence="11" type="primary">lolC</name>
    <name evidence="11" type="ORF">RVIR1_04370</name>
</gene>
<keyword evidence="6 8" id="KW-1133">Transmembrane helix</keyword>
<keyword evidence="4" id="KW-1003">Cell membrane</keyword>
<organism evidence="11 12">
    <name type="scientific">Candidatus Rickettsiella viridis</name>
    <dbReference type="NCBI Taxonomy" id="676208"/>
    <lineage>
        <taxon>Bacteria</taxon>
        <taxon>Pseudomonadati</taxon>
        <taxon>Pseudomonadota</taxon>
        <taxon>Gammaproteobacteria</taxon>
        <taxon>Legionellales</taxon>
        <taxon>Coxiellaceae</taxon>
        <taxon>Rickettsiella</taxon>
    </lineage>
</organism>
<feature type="domain" description="ABC3 transporter permease C-terminal" evidence="9">
    <location>
        <begin position="275"/>
        <end position="411"/>
    </location>
</feature>
<dbReference type="InterPro" id="IPR003838">
    <property type="entry name" value="ABC3_permease_C"/>
</dbReference>
<keyword evidence="3" id="KW-0813">Transport</keyword>
<feature type="transmembrane region" description="Helical" evidence="8">
    <location>
        <begin position="318"/>
        <end position="347"/>
    </location>
</feature>
<evidence type="ECO:0000256" key="2">
    <source>
        <dbReference type="ARBA" id="ARBA00005236"/>
    </source>
</evidence>
<evidence type="ECO:0000256" key="6">
    <source>
        <dbReference type="ARBA" id="ARBA00022989"/>
    </source>
</evidence>
<sequence>MFRPIALYIGLRYTRAKRRNHFISFISLTSMIGIALGVTVLITVLSVMNGFDEEIRSRIFSMATQVAISATNGQALSDTSALKQFALKQTHVKAAAPFVEGQGMLVNLGQPHPILLTGVNPEQEKQVSEIPSKIVEGNFNLLPGHYNIVLGEELATQLGMDIGDKVNVITPRVALTPAGIMPRFKTFTVSGIFRVGRSFGFESNMAYIALQDAQTLFQLGQGVTGLRLKLDDLYAAPQVSLALSKQLPPSYQINDWTNTYGSLMYAIGLEKKMMFFILLLLIAISAFNLVSSLMMVVTDKQSDIAILRTLGATPRTILGIFMVQGCIIGLVGTLIGLIAGTLLAFYASDIVSFLEHSVFHTEILASNVYFFVDKLPSKIEGSDILHICLAALGMSLLATIYPALKASKTAPAEALRYE</sequence>
<dbReference type="PANTHER" id="PTHR30489:SF0">
    <property type="entry name" value="LIPOPROTEIN-RELEASING SYSTEM TRANSMEMBRANE PROTEIN LOLE"/>
    <property type="match status" value="1"/>
</dbReference>
<dbReference type="PANTHER" id="PTHR30489">
    <property type="entry name" value="LIPOPROTEIN-RELEASING SYSTEM TRANSMEMBRANE PROTEIN LOLE"/>
    <property type="match status" value="1"/>
</dbReference>
<evidence type="ECO:0000313" key="12">
    <source>
        <dbReference type="Proteomes" id="UP000282483"/>
    </source>
</evidence>
<dbReference type="OrthoDB" id="9808461at2"/>
<dbReference type="GO" id="GO:0042953">
    <property type="term" value="P:lipoprotein transport"/>
    <property type="evidence" value="ECO:0007669"/>
    <property type="project" value="InterPro"/>
</dbReference>
<dbReference type="Proteomes" id="UP000282483">
    <property type="component" value="Chromosome"/>
</dbReference>
<evidence type="ECO:0000256" key="1">
    <source>
        <dbReference type="ARBA" id="ARBA00004651"/>
    </source>
</evidence>
<keyword evidence="12" id="KW-1185">Reference proteome</keyword>
<evidence type="ECO:0000256" key="3">
    <source>
        <dbReference type="ARBA" id="ARBA00022448"/>
    </source>
</evidence>
<evidence type="ECO:0000259" key="10">
    <source>
        <dbReference type="Pfam" id="PF12704"/>
    </source>
</evidence>
<evidence type="ECO:0000256" key="8">
    <source>
        <dbReference type="SAM" id="Phobius"/>
    </source>
</evidence>
<dbReference type="InterPro" id="IPR011925">
    <property type="entry name" value="LolCE_TM"/>
</dbReference>
<dbReference type="AlphaFoldDB" id="A0A2Z5UVG6"/>
<reference evidence="11 12" key="1">
    <citation type="submission" date="2017-03" db="EMBL/GenBank/DDBJ databases">
        <title>The genome sequence of Candidatus Rickettsiella viridis.</title>
        <authorList>
            <person name="Nikoh N."/>
            <person name="Tsuchida T."/>
            <person name="Yamaguchi K."/>
            <person name="Maeda T."/>
            <person name="Shigenobu S."/>
            <person name="Fukatsu T."/>
        </authorList>
    </citation>
    <scope>NUCLEOTIDE SEQUENCE [LARGE SCALE GENOMIC DNA]</scope>
    <source>
        <strain evidence="11 12">Ap-RA04</strain>
    </source>
</reference>
<comment type="similarity">
    <text evidence="2">Belongs to the ABC-4 integral membrane protein family. LolC/E subfamily.</text>
</comment>
<feature type="transmembrane region" description="Helical" evidence="8">
    <location>
        <begin position="384"/>
        <end position="404"/>
    </location>
</feature>
<protein>
    <submittedName>
        <fullName evidence="11">Outer membrane-specific lipoprotein transporter subunit membrane component of ABC superfamily</fullName>
    </submittedName>
</protein>
<feature type="transmembrane region" description="Helical" evidence="8">
    <location>
        <begin position="273"/>
        <end position="297"/>
    </location>
</feature>
<evidence type="ECO:0000256" key="4">
    <source>
        <dbReference type="ARBA" id="ARBA00022475"/>
    </source>
</evidence>
<evidence type="ECO:0000259" key="9">
    <source>
        <dbReference type="Pfam" id="PF02687"/>
    </source>
</evidence>
<keyword evidence="11" id="KW-0449">Lipoprotein</keyword>
<dbReference type="NCBIfam" id="TIGR02212">
    <property type="entry name" value="lolCE"/>
    <property type="match status" value="1"/>
</dbReference>
<dbReference type="InterPro" id="IPR051447">
    <property type="entry name" value="Lipoprotein-release_system"/>
</dbReference>
<dbReference type="Pfam" id="PF02687">
    <property type="entry name" value="FtsX"/>
    <property type="match status" value="1"/>
</dbReference>
<accession>A0A2Z5UVG6</accession>